<evidence type="ECO:0000313" key="4">
    <source>
        <dbReference type="EMBL" id="SEF06526.1"/>
    </source>
</evidence>
<organism evidence="4 5">
    <name type="scientific">Pseudomonas deceptionensis</name>
    <dbReference type="NCBI Taxonomy" id="882211"/>
    <lineage>
        <taxon>Bacteria</taxon>
        <taxon>Pseudomonadati</taxon>
        <taxon>Pseudomonadota</taxon>
        <taxon>Gammaproteobacteria</taxon>
        <taxon>Pseudomonadales</taxon>
        <taxon>Pseudomonadaceae</taxon>
        <taxon>Pseudomonas</taxon>
    </lineage>
</organism>
<protein>
    <submittedName>
        <fullName evidence="4">Acetyltransferase (GNAT) family protein</fullName>
    </submittedName>
</protein>
<keyword evidence="5" id="KW-1185">Reference proteome</keyword>
<dbReference type="GO" id="GO:0016747">
    <property type="term" value="F:acyltransferase activity, transferring groups other than amino-acyl groups"/>
    <property type="evidence" value="ECO:0007669"/>
    <property type="project" value="InterPro"/>
</dbReference>
<evidence type="ECO:0000313" key="5">
    <source>
        <dbReference type="Proteomes" id="UP000183613"/>
    </source>
</evidence>
<dbReference type="PANTHER" id="PTHR42919">
    <property type="entry name" value="N-ALPHA-ACETYLTRANSFERASE"/>
    <property type="match status" value="1"/>
</dbReference>
<dbReference type="RefSeq" id="WP_048359619.1">
    <property type="nucleotide sequence ID" value="NZ_FNUD01000002.1"/>
</dbReference>
<gene>
    <name evidence="4" type="ORF">SAMN04489800_4205</name>
</gene>
<dbReference type="SUPFAM" id="SSF55729">
    <property type="entry name" value="Acyl-CoA N-acyltransferases (Nat)"/>
    <property type="match status" value="1"/>
</dbReference>
<dbReference type="PROSITE" id="PS51186">
    <property type="entry name" value="GNAT"/>
    <property type="match status" value="1"/>
</dbReference>
<dbReference type="InterPro" id="IPR051556">
    <property type="entry name" value="N-term/lysine_N-AcTrnsfr"/>
</dbReference>
<dbReference type="PANTHER" id="PTHR42919:SF8">
    <property type="entry name" value="N-ALPHA-ACETYLTRANSFERASE 50"/>
    <property type="match status" value="1"/>
</dbReference>
<comment type="caution">
    <text evidence="4">The sequence shown here is derived from an EMBL/GenBank/DDBJ whole genome shotgun (WGS) entry which is preliminary data.</text>
</comment>
<dbReference type="InterPro" id="IPR000182">
    <property type="entry name" value="GNAT_dom"/>
</dbReference>
<dbReference type="CDD" id="cd04301">
    <property type="entry name" value="NAT_SF"/>
    <property type="match status" value="1"/>
</dbReference>
<dbReference type="EMBL" id="FNUD01000002">
    <property type="protein sequence ID" value="SEF06526.1"/>
    <property type="molecule type" value="Genomic_DNA"/>
</dbReference>
<evidence type="ECO:0000256" key="1">
    <source>
        <dbReference type="ARBA" id="ARBA00022679"/>
    </source>
</evidence>
<dbReference type="Proteomes" id="UP000183613">
    <property type="component" value="Unassembled WGS sequence"/>
</dbReference>
<dbReference type="InterPro" id="IPR008125">
    <property type="entry name" value="Streptothricin_AcTrfase"/>
</dbReference>
<sequence>MHLVMNPKDPQVSVRLADEGFAPYVWCNDFSFEVRAYARADRHKKVEHWPLDLITPYRKCYGIDPDEFASYRGGKDSDIFMAYLDNQPVGHVVVSTNWNGFAHVDELAVVASARRHGVARSLLEVVKFWSHKKNLPGIMLETQNNNLGACRLYERCGYQVGGIDYLRYRGIDPQTSEVAIFWYLIFESRIQPV</sequence>
<dbReference type="Pfam" id="PF00583">
    <property type="entry name" value="Acetyltransf_1"/>
    <property type="match status" value="1"/>
</dbReference>
<dbReference type="Gene3D" id="3.40.630.30">
    <property type="match status" value="1"/>
</dbReference>
<accession>A0A0J6G4N0</accession>
<evidence type="ECO:0000256" key="2">
    <source>
        <dbReference type="ARBA" id="ARBA00023315"/>
    </source>
</evidence>
<name>A0A0J6G4N0_PSEDM</name>
<dbReference type="PATRIC" id="fig|882211.3.peg.1816"/>
<reference evidence="4" key="1">
    <citation type="submission" date="2016-10" db="EMBL/GenBank/DDBJ databases">
        <authorList>
            <person name="Varghese N."/>
            <person name="Submissions S."/>
        </authorList>
    </citation>
    <scope>NUCLEOTIDE SEQUENCE [LARGE SCALE GENOMIC DNA]</scope>
    <source>
        <strain evidence="4">LMG 25555</strain>
    </source>
</reference>
<keyword evidence="2" id="KW-0012">Acyltransferase</keyword>
<dbReference type="AlphaFoldDB" id="A0A0J6G4N0"/>
<dbReference type="OrthoDB" id="9800193at2"/>
<feature type="domain" description="N-acetyltransferase" evidence="3">
    <location>
        <begin position="32"/>
        <end position="187"/>
    </location>
</feature>
<keyword evidence="1" id="KW-0808">Transferase</keyword>
<evidence type="ECO:0000259" key="3">
    <source>
        <dbReference type="PROSITE" id="PS51186"/>
    </source>
</evidence>
<dbReference type="PRINTS" id="PR01754">
    <property type="entry name" value="SACTRNSFRASE"/>
</dbReference>
<proteinExistence type="predicted"/>
<dbReference type="InterPro" id="IPR016181">
    <property type="entry name" value="Acyl_CoA_acyltransferase"/>
</dbReference>